<dbReference type="GeneID" id="24564636"/>
<organism evidence="2 3">
    <name type="scientific">Babesia bigemina</name>
    <dbReference type="NCBI Taxonomy" id="5866"/>
    <lineage>
        <taxon>Eukaryota</taxon>
        <taxon>Sar</taxon>
        <taxon>Alveolata</taxon>
        <taxon>Apicomplexa</taxon>
        <taxon>Aconoidasida</taxon>
        <taxon>Piroplasmida</taxon>
        <taxon>Babesiidae</taxon>
        <taxon>Babesia</taxon>
    </lineage>
</organism>
<dbReference type="RefSeq" id="XP_012768281.1">
    <property type="nucleotide sequence ID" value="XM_012912827.1"/>
</dbReference>
<keyword evidence="3" id="KW-1185">Reference proteome</keyword>
<evidence type="ECO:0000313" key="2">
    <source>
        <dbReference type="EMBL" id="CDR96095.1"/>
    </source>
</evidence>
<sequence length="1714" mass="191003">MGFLSGVLGAVKNENEVITYDNNLQTKLKDVLDTLNTKIGHGRAGLAVSVAAVKGWLEGYEGEVGKKTKAVTDNITHLMNDLTRHKDNIDNEKMSDLSTQIQNWTARAEQYRLHVVAAEKDMKNLDSKLLGKLTPNIQMLFQAMETFKEAAKVEGMKEMYDLADAKMDYIKHYVTKQAGKRSEEIENYLKDRVGKLYIKLDNMKQNEFNMLLLSLDKDAAVAFNKVNYNMNSILNRYGKDIVKEVEGILAAAGRLKGEIQAEKEKLKMQVKQLGLRIEFFRGIFGGVKAEVVEDQSGIEHTLKLTDAIKGLTQQVVQNVQGYVSATLPSELQAALREMTDGIAKAEKSVAKEDGHLDKIANKAESYAKSFEGEAFGSIVEEWIYEILQNVMVKHWFDAYASNNNGRLTESYHSAVKTGLSSEQFRKLAGVIKMQLGEQIGRAKIKALGKSNIKDNIEAVKNGIMSFVQAVDEKLTPKEITTFVSNIVQAIEREMKGSTSQDSQSHNINDAVASAITALRAKASQAAKVLQSFTSTESSYHLGDQVLSAITDVTKLGDKMSKAVYESGSGLGKLGKEIDKALAETTTAASNVKSKLSDLLKMTASKTIDKLNRVVDKIVGPATDAENTLTTIRDVLVTLQTDPNERGVTTGVEGGKSHLEIQSCNLHNKISSFLTTTVGQSDSNTGTVYNDLKAVRDDVTELGKKMKNVKCKVADVGKELDDCIHKTKYVFEKAIMKVRYVMQTLRKEMVEKITESFHGMENTVKDLYAKRKTQEVEALQSIINKQLSEIIKTMELDKVAGLKGLLTRLAYNFVNNVTNIKDVQPASQTGAAATSDTYLPKGCLLVQAVKHLITGVNAFSDSLSSQAEILSVVDRVTPVTNSLKGLLKRIEKSEHHDHKVVEKRDEFEEVLAKFKPETMDDAPKKVLTPLKKGFGKFVDELKKQYVNKYSGKKIVWTEITDPKKGEGPTADATNCAKAFLTLIPVMCHDVSDLRSKCVANWKTLLTNLRGKNNSLGACLQEAGYKVSKSDTVHNGELRNTMNGQNVHEKLKRTIPVARDLDNVNTWILNEYNRKHGDENKITLLDLFDYLHYCLKGYYEVCHLGTLSSKKHPRSIYDMLQWLSGLSYNPVHQELALNGFSDLFEKPEKDESDAELSLSDKDPDTLEAYPEDVTATKLSNGLRDVCAYSETVLVAIQGYGHAGGRYACEFNSNADSFVYPADPAKCLEILADVLLRVYEQLCFLLVQCSREYEANSWRDCYYGHGVGGSSWTCNTKQCGNQIGDQTCNQTVNQNASQMANQNGDQKDDQQPKCGLKSPLQSFLEDGLPGFIPHTFDKVGCKLECTVSKHRGLPCKTPMGFADISNVASHTKQGAHLTKVLYDFCGHMDSPLVKLCSNLVCLLNRPPQTLSDMYAFYYNLLHDWHGKSRGAIDVRKHKMTAFNDAVTRANFGVPYPELNVNSIITDHKSHNHTTGDLLCLYSCNSTSSLTATCGRYLQPFGMNTWTVFSENHADKYLSWIVYITEVFYNLLEQLLKECCQNCTSAQSRCNGKVCPKTCQVKYTNNETKSQPVGRDHHTDDCKSIAYCPFTRPTLCKYGFVFKSLSNMSGSSGESTKRTCKDLCHALQNVLLKGKVLGEFTHVTIPEFLWNIRQKFFWLNVTLWLLSLLYLLHIMVIRLDLLHIKSHLHSPSSHRIAAQSLLAAARIGRVSKISYLQP</sequence>
<dbReference type="KEGG" id="bbig:BBBOND_0212370"/>
<dbReference type="Proteomes" id="UP000033188">
    <property type="component" value="Chromosome 2"/>
</dbReference>
<keyword evidence="1" id="KW-0812">Transmembrane</keyword>
<name>A0A061DDA2_BABBI</name>
<proteinExistence type="predicted"/>
<reference evidence="3" key="1">
    <citation type="submission" date="2014-06" db="EMBL/GenBank/DDBJ databases">
        <authorList>
            <person name="Aslett M."/>
            <person name="De Silva N."/>
        </authorList>
    </citation>
    <scope>NUCLEOTIDE SEQUENCE [LARGE SCALE GENOMIC DNA]</scope>
    <source>
        <strain evidence="3">Bond</strain>
    </source>
</reference>
<feature type="transmembrane region" description="Helical" evidence="1">
    <location>
        <begin position="1652"/>
        <end position="1673"/>
    </location>
</feature>
<dbReference type="EMBL" id="LK391708">
    <property type="protein sequence ID" value="CDR96095.1"/>
    <property type="molecule type" value="Genomic_DNA"/>
</dbReference>
<evidence type="ECO:0000313" key="3">
    <source>
        <dbReference type="Proteomes" id="UP000033188"/>
    </source>
</evidence>
<dbReference type="VEuPathDB" id="PiroplasmaDB:BBBOND_0212370"/>
<accession>A0A061DDA2</accession>
<protein>
    <recommendedName>
        <fullName evidence="4">C3H1-type domain-containing protein</fullName>
    </recommendedName>
</protein>
<keyword evidence="1" id="KW-0472">Membrane</keyword>
<keyword evidence="1" id="KW-1133">Transmembrane helix</keyword>
<gene>
    <name evidence="2" type="ORF">BBBOND_0212370</name>
</gene>
<evidence type="ECO:0000256" key="1">
    <source>
        <dbReference type="SAM" id="Phobius"/>
    </source>
</evidence>
<dbReference type="OrthoDB" id="10254720at2759"/>
<evidence type="ECO:0008006" key="4">
    <source>
        <dbReference type="Google" id="ProtNLM"/>
    </source>
</evidence>